<dbReference type="AlphaFoldDB" id="A0A6J8EY54"/>
<dbReference type="EMBL" id="CACVKT020010232">
    <property type="protein sequence ID" value="CAC5425410.1"/>
    <property type="molecule type" value="Genomic_DNA"/>
</dbReference>
<gene>
    <name evidence="2" type="ORF">MCOR_57235</name>
</gene>
<sequence length="220" mass="25046">MVQFTGSSCSPDTMVKSVQINSKLEKSPKSDSQRGISSDERQDNTGTKLHTVQQLTNIGALRNNSSPILQQRTNIPPGPRYSAPCDKNDVTLGKSSPLRIVSFNIKGFNSNRNHFDELLDKHDIVLLQEHWLFNYEKELLKQHHSDFITFQDKLMIMNPYPQPVDQKDMDVLQYCTESPCRPCSLNFLMEYRIQATTKDPICLINVYLPSRGTDKGHGAF</sequence>
<accession>A0A6J8EY54</accession>
<keyword evidence="3" id="KW-1185">Reference proteome</keyword>
<evidence type="ECO:0000313" key="3">
    <source>
        <dbReference type="Proteomes" id="UP000507470"/>
    </source>
</evidence>
<name>A0A6J8EY54_MYTCO</name>
<organism evidence="2 3">
    <name type="scientific">Mytilus coruscus</name>
    <name type="common">Sea mussel</name>
    <dbReference type="NCBI Taxonomy" id="42192"/>
    <lineage>
        <taxon>Eukaryota</taxon>
        <taxon>Metazoa</taxon>
        <taxon>Spiralia</taxon>
        <taxon>Lophotrochozoa</taxon>
        <taxon>Mollusca</taxon>
        <taxon>Bivalvia</taxon>
        <taxon>Autobranchia</taxon>
        <taxon>Pteriomorphia</taxon>
        <taxon>Mytilida</taxon>
        <taxon>Mytiloidea</taxon>
        <taxon>Mytilidae</taxon>
        <taxon>Mytilinae</taxon>
        <taxon>Mytilus</taxon>
    </lineage>
</organism>
<feature type="region of interest" description="Disordered" evidence="1">
    <location>
        <begin position="19"/>
        <end position="49"/>
    </location>
</feature>
<dbReference type="Gene3D" id="3.60.10.10">
    <property type="entry name" value="Endonuclease/exonuclease/phosphatase"/>
    <property type="match status" value="1"/>
</dbReference>
<dbReference type="SUPFAM" id="SSF56219">
    <property type="entry name" value="DNase I-like"/>
    <property type="match status" value="1"/>
</dbReference>
<evidence type="ECO:0000313" key="2">
    <source>
        <dbReference type="EMBL" id="CAC5425410.1"/>
    </source>
</evidence>
<evidence type="ECO:0000256" key="1">
    <source>
        <dbReference type="SAM" id="MobiDB-lite"/>
    </source>
</evidence>
<feature type="compositionally biased region" description="Basic and acidic residues" evidence="1">
    <location>
        <begin position="23"/>
        <end position="43"/>
    </location>
</feature>
<reference evidence="2 3" key="1">
    <citation type="submission" date="2020-06" db="EMBL/GenBank/DDBJ databases">
        <authorList>
            <person name="Li R."/>
            <person name="Bekaert M."/>
        </authorList>
    </citation>
    <scope>NUCLEOTIDE SEQUENCE [LARGE SCALE GENOMIC DNA]</scope>
    <source>
        <strain evidence="3">wild</strain>
    </source>
</reference>
<protein>
    <recommendedName>
        <fullName evidence="4">Endonuclease/exonuclease/phosphatase domain-containing protein</fullName>
    </recommendedName>
</protein>
<dbReference type="OrthoDB" id="7476844at2759"/>
<dbReference type="Proteomes" id="UP000507470">
    <property type="component" value="Unassembled WGS sequence"/>
</dbReference>
<evidence type="ECO:0008006" key="4">
    <source>
        <dbReference type="Google" id="ProtNLM"/>
    </source>
</evidence>
<dbReference type="InterPro" id="IPR036691">
    <property type="entry name" value="Endo/exonu/phosph_ase_sf"/>
</dbReference>
<proteinExistence type="predicted"/>